<dbReference type="InterPro" id="IPR026183">
    <property type="entry name" value="Taxilin_fam"/>
</dbReference>
<evidence type="ECO:0008006" key="6">
    <source>
        <dbReference type="Google" id="ProtNLM"/>
    </source>
</evidence>
<name>A0A6L2PQW8_COPFO</name>
<reference evidence="5" key="1">
    <citation type="submission" date="2020-01" db="EMBL/GenBank/DDBJ databases">
        <title>Draft genome sequence of the Termite Coptotermes fromosanus.</title>
        <authorList>
            <person name="Itakura S."/>
            <person name="Yosikawa Y."/>
            <person name="Umezawa K."/>
        </authorList>
    </citation>
    <scope>NUCLEOTIDE SEQUENCE [LARGE SCALE GENOMIC DNA]</scope>
</reference>
<feature type="coiled-coil region" evidence="2">
    <location>
        <begin position="312"/>
        <end position="339"/>
    </location>
</feature>
<dbReference type="OrthoDB" id="425555at2759"/>
<feature type="coiled-coil region" evidence="2">
    <location>
        <begin position="58"/>
        <end position="156"/>
    </location>
</feature>
<evidence type="ECO:0000256" key="3">
    <source>
        <dbReference type="SAM" id="MobiDB-lite"/>
    </source>
</evidence>
<dbReference type="FunCoup" id="A0A6L2PQW8">
    <property type="interactions" value="755"/>
</dbReference>
<evidence type="ECO:0000256" key="1">
    <source>
        <dbReference type="ARBA" id="ARBA00009550"/>
    </source>
</evidence>
<dbReference type="InParanoid" id="A0A6L2PQW8"/>
<gene>
    <name evidence="4" type="ORF">Cfor_03719</name>
</gene>
<dbReference type="Proteomes" id="UP000502823">
    <property type="component" value="Unassembled WGS sequence"/>
</dbReference>
<feature type="coiled-coil region" evidence="2">
    <location>
        <begin position="196"/>
        <end position="241"/>
    </location>
</feature>
<comment type="caution">
    <text evidence="4">The sequence shown here is derived from an EMBL/GenBank/DDBJ whole genome shotgun (WGS) entry which is preliminary data.</text>
</comment>
<dbReference type="PANTHER" id="PTHR16127">
    <property type="entry name" value="TAXILIN"/>
    <property type="match status" value="1"/>
</dbReference>
<evidence type="ECO:0000256" key="2">
    <source>
        <dbReference type="SAM" id="Coils"/>
    </source>
</evidence>
<proteinExistence type="inferred from homology"/>
<evidence type="ECO:0000313" key="4">
    <source>
        <dbReference type="EMBL" id="GFG34654.1"/>
    </source>
</evidence>
<keyword evidence="2" id="KW-0175">Coiled coil</keyword>
<feature type="compositionally biased region" description="Basic and acidic residues" evidence="3">
    <location>
        <begin position="9"/>
        <end position="23"/>
    </location>
</feature>
<organism evidence="4 5">
    <name type="scientific">Coptotermes formosanus</name>
    <name type="common">Formosan subterranean termite</name>
    <dbReference type="NCBI Taxonomy" id="36987"/>
    <lineage>
        <taxon>Eukaryota</taxon>
        <taxon>Metazoa</taxon>
        <taxon>Ecdysozoa</taxon>
        <taxon>Arthropoda</taxon>
        <taxon>Hexapoda</taxon>
        <taxon>Insecta</taxon>
        <taxon>Pterygota</taxon>
        <taxon>Neoptera</taxon>
        <taxon>Polyneoptera</taxon>
        <taxon>Dictyoptera</taxon>
        <taxon>Blattodea</taxon>
        <taxon>Blattoidea</taxon>
        <taxon>Termitoidae</taxon>
        <taxon>Rhinotermitidae</taxon>
        <taxon>Coptotermes</taxon>
    </lineage>
</organism>
<accession>A0A6L2PQW8</accession>
<feature type="region of interest" description="Disordered" evidence="3">
    <location>
        <begin position="1"/>
        <end position="23"/>
    </location>
</feature>
<sequence length="631" mass="70972">QGKQQSDAAVKKSMKEEKIRKKDDKSVEQVLKALNSLETTEEKLAAMCKKYTDIVDENRKLQLAAKQTEKRLIMVQREKEQLQTEHSKAILTRSRLESLCRELQRQNKAIKDECVLKIREEEEKRKEVSAKFQSTLNELTAVMQQNNEKNSKLRDDNLEMTKKFKTVCEQYELREQQVEKVTKQMHLETQLADAKLAKARMEMAAEKEILLQEKQQLLVDLTQYQAKCQELQATELNLRSQISLYTDKYDEFQNALTRSNEVFGGFKGEMEKMSKKICKLEKETSSWKQRWEKSHQALLEMAADKQQRDGEFALATRQLAQLQKLCRTLQAERTSLLAQLKAEEVAKTGDSTGRQDVPLESLQQSQGTVTGILPCPEKTDVCCLEPQKDVHCPSAQKEKADIVNKNTDNSSTKGGLTEVTMDVSAQQNDELPVAVERKSSAAAEVTSCVTELPEEARNGQNSFQETSLKFVAVKSEHVPENVVKLEESTPNDSISDGCKVSQTEEESVVSICSGKEQESVTESHTVLAETKEEGELKSVGTTMINEGEVELKNDKYSPDTIINGEIPTSVINQTQTYDEQLSENKNIPVATVNAECSVLESAAVDQMPVKVAGAETKKARVSSNASCREQQ</sequence>
<dbReference type="PANTHER" id="PTHR16127:SF13">
    <property type="entry name" value="GH01188P"/>
    <property type="match status" value="1"/>
</dbReference>
<dbReference type="GO" id="GO:0019905">
    <property type="term" value="F:syntaxin binding"/>
    <property type="evidence" value="ECO:0007669"/>
    <property type="project" value="InterPro"/>
</dbReference>
<dbReference type="AlphaFoldDB" id="A0A6L2PQW8"/>
<comment type="similarity">
    <text evidence="1">Belongs to the taxilin family.</text>
</comment>
<feature type="non-terminal residue" evidence="4">
    <location>
        <position position="1"/>
    </location>
</feature>
<keyword evidence="5" id="KW-1185">Reference proteome</keyword>
<dbReference type="Pfam" id="PF09728">
    <property type="entry name" value="Taxilin"/>
    <property type="match status" value="1"/>
</dbReference>
<evidence type="ECO:0000313" key="5">
    <source>
        <dbReference type="Proteomes" id="UP000502823"/>
    </source>
</evidence>
<dbReference type="EMBL" id="BLKM01008691">
    <property type="protein sequence ID" value="GFG34654.1"/>
    <property type="molecule type" value="Genomic_DNA"/>
</dbReference>
<protein>
    <recommendedName>
        <fullName evidence="6">Alpha-taxilin</fullName>
    </recommendedName>
</protein>